<sequence>MNIQSLIDSKANVSVTVSVTELNEFAENVVTKVISKMENSKKPDSLCTMKAAANQLHRTVGTLDRWRKSGYLVPIYVGGKPMYKQSDIDKILGL</sequence>
<dbReference type="InterPro" id="IPR009061">
    <property type="entry name" value="DNA-bd_dom_put_sf"/>
</dbReference>
<dbReference type="EMBL" id="JMZZ02000156">
    <property type="protein sequence ID" value="KFX73915.1"/>
    <property type="molecule type" value="Genomic_DNA"/>
</dbReference>
<accession>A0A0I9S7W9</accession>
<protein>
    <submittedName>
        <fullName evidence="1">Uncharacterized protein</fullName>
    </submittedName>
</protein>
<proteinExistence type="predicted"/>
<dbReference type="AlphaFoldDB" id="A0A0I9S7W9"/>
<organism evidence="1">
    <name type="scientific">Bacteroides fragilis</name>
    <dbReference type="NCBI Taxonomy" id="817"/>
    <lineage>
        <taxon>Bacteria</taxon>
        <taxon>Pseudomonadati</taxon>
        <taxon>Bacteroidota</taxon>
        <taxon>Bacteroidia</taxon>
        <taxon>Bacteroidales</taxon>
        <taxon>Bacteroidaceae</taxon>
        <taxon>Bacteroides</taxon>
    </lineage>
</organism>
<dbReference type="SUPFAM" id="SSF46955">
    <property type="entry name" value="Putative DNA-binding domain"/>
    <property type="match status" value="1"/>
</dbReference>
<gene>
    <name evidence="1" type="ORF">EE52_0215930</name>
</gene>
<reference evidence="1" key="2">
    <citation type="submission" date="2014-07" db="EMBL/GenBank/DDBJ databases">
        <title>Genetics and epidemiology of antimicrobial resistance in B. fragilis group.</title>
        <authorList>
            <person name="Sydenham T.V."/>
            <person name="Hasman H."/>
            <person name="Kemp M."/>
            <person name="Justesen U.S."/>
        </authorList>
    </citation>
    <scope>NUCLEOTIDE SEQUENCE [LARGE SCALE GENOMIC DNA]</scope>
    <source>
        <strain evidence="1">DCMOUH0018B</strain>
    </source>
</reference>
<name>A0A0I9S7W9_BACFG</name>
<comment type="caution">
    <text evidence="1">The sequence shown here is derived from an EMBL/GenBank/DDBJ whole genome shotgun (WGS) entry which is preliminary data.</text>
</comment>
<dbReference type="PATRIC" id="fig|817.53.peg.3288"/>
<evidence type="ECO:0000313" key="1">
    <source>
        <dbReference type="EMBL" id="KFX73915.1"/>
    </source>
</evidence>
<reference evidence="1" key="1">
    <citation type="book" date="2014" name="THE 24TH EUROPEAN CONGRESS OF CLINICAL MICROBIOLOGY AND INFECTIOUS DISEASES" publisher="ECCMID 2014" city="Barcelona, Spain">
        <title>Identification of resistance genes in three multidrug-resistant Bacteroides fragilis isolates by whole genome sequencing.</title>
        <editorList>
            <person name="Unknown"/>
            <person name="A."/>
        </editorList>
        <authorList>
            <person name="Sydenham T.V."/>
            <person name="Hasman H."/>
            <person name="Wang M."/>
            <person name="Soki J."/>
            <person name="Nagy E."/>
            <person name="Justesen U.S."/>
        </authorList>
    </citation>
    <scope>NUCLEOTIDE SEQUENCE</scope>
    <source>
        <strain evidence="1">DCMOUH0018B</strain>
    </source>
</reference>
<dbReference type="RefSeq" id="WP_044301112.1">
    <property type="nucleotide sequence ID" value="NZ_CAEUHN010000012.1"/>
</dbReference>